<dbReference type="InterPro" id="IPR012338">
    <property type="entry name" value="Beta-lactam/transpept-like"/>
</dbReference>
<dbReference type="SUPFAM" id="SSF56601">
    <property type="entry name" value="beta-lactamase/transpeptidase-like"/>
    <property type="match status" value="1"/>
</dbReference>
<proteinExistence type="inferred from homology"/>
<dbReference type="GeneID" id="30006739"/>
<evidence type="ECO:0000313" key="4">
    <source>
        <dbReference type="Proteomes" id="UP000078343"/>
    </source>
</evidence>
<dbReference type="PANTHER" id="PTHR46825:SF15">
    <property type="entry name" value="BETA-LACTAMASE-RELATED DOMAIN-CONTAINING PROTEIN"/>
    <property type="match status" value="1"/>
</dbReference>
<dbReference type="OrthoDB" id="5946976at2759"/>
<evidence type="ECO:0000256" key="1">
    <source>
        <dbReference type="ARBA" id="ARBA00038215"/>
    </source>
</evidence>
<feature type="domain" description="Beta-lactamase-related" evidence="2">
    <location>
        <begin position="34"/>
        <end position="340"/>
    </location>
</feature>
<dbReference type="RefSeq" id="XP_018696709.1">
    <property type="nucleotide sequence ID" value="XM_018834085.1"/>
</dbReference>
<protein>
    <recommendedName>
        <fullName evidence="2">Beta-lactamase-related domain-containing protein</fullName>
    </recommendedName>
</protein>
<dbReference type="Proteomes" id="UP000078343">
    <property type="component" value="Unassembled WGS sequence"/>
</dbReference>
<sequence length="526" mass="58457">MDEICRKWSIHGCSAVIVQQDLAGRWSEQILTYGQRNAEGDQVDADTRFFIASNSKLFCVLATGIALEEAGYPKGFKTRIKDVVAAYRLQDLFLTETVTFEDAFAHLTGLPRHDIYTTNDASTLEDQLRLLGGMKASLGIREATQYHNPHYDLIALIVEKITGQDYPSYVRKKILEPLGMASTSVLVSSMLESSNFAKGHWHHYETLESPGQSIELPMGLRDGKSACLGAGRMSSTAQDMGVWLKTLLGDGQHPQSGAPVIPSGMIKRCRRGTVRFDEYILEHPGFGPALYGLGLWEQPYYGHTLVQHVGALSGWMSRLVLIPESKLGIFVVTNNAPWGGLACDEITMEIVDRHIGLPKSDWTSRLLADKENVLRTWTSQLRATLKAASEETTSDGVPMDRSMITGTYTAPGFHKFTIKAEHILSHPPKSLWDLPWFPQIWCKEFQPLLWPGTSPHKYKMCFKCSFPEQMEHEDMLGLPCDVELLVEGGKVLGMGLRGCWGAGKGVPCPEGLNVRDRAEVFLDKIG</sequence>
<dbReference type="PANTHER" id="PTHR46825">
    <property type="entry name" value="D-ALANYL-D-ALANINE-CARBOXYPEPTIDASE/ENDOPEPTIDASE AMPH"/>
    <property type="match status" value="1"/>
</dbReference>
<dbReference type="AlphaFoldDB" id="A0A178ZUC9"/>
<accession>A0A178ZUC9</accession>
<dbReference type="EMBL" id="LVYI01000002">
    <property type="protein sequence ID" value="OAP63342.1"/>
    <property type="molecule type" value="Genomic_DNA"/>
</dbReference>
<dbReference type="STRING" id="1367422.A0A178ZUC9"/>
<gene>
    <name evidence="3" type="ORF">AYL99_02569</name>
</gene>
<name>A0A178ZUC9_9EURO</name>
<dbReference type="InterPro" id="IPR001466">
    <property type="entry name" value="Beta-lactam-related"/>
</dbReference>
<comment type="caution">
    <text evidence="3">The sequence shown here is derived from an EMBL/GenBank/DDBJ whole genome shotgun (WGS) entry which is preliminary data.</text>
</comment>
<evidence type="ECO:0000259" key="2">
    <source>
        <dbReference type="Pfam" id="PF00144"/>
    </source>
</evidence>
<evidence type="ECO:0000313" key="3">
    <source>
        <dbReference type="EMBL" id="OAP63342.1"/>
    </source>
</evidence>
<dbReference type="InterPro" id="IPR050491">
    <property type="entry name" value="AmpC-like"/>
</dbReference>
<reference evidence="3 4" key="1">
    <citation type="submission" date="2016-04" db="EMBL/GenBank/DDBJ databases">
        <title>Draft genome of Fonsecaea erecta CBS 125763.</title>
        <authorList>
            <person name="Weiss V.A."/>
            <person name="Vicente V.A."/>
            <person name="Raittz R.T."/>
            <person name="Moreno L.F."/>
            <person name="De Souza E.M."/>
            <person name="Pedrosa F.O."/>
            <person name="Steffens M.B."/>
            <person name="Faoro H."/>
            <person name="Tadra-Sfeir M.Z."/>
            <person name="Najafzadeh M.J."/>
            <person name="Felipe M.S."/>
            <person name="Teixeira M."/>
            <person name="Sun J."/>
            <person name="Xi L."/>
            <person name="Gomes R."/>
            <person name="De Azevedo C.M."/>
            <person name="Salgado C.G."/>
            <person name="Da Silva M.B."/>
            <person name="Nascimento M.F."/>
            <person name="Queiroz-Telles F."/>
            <person name="Attili D.S."/>
            <person name="Gorbushina A."/>
        </authorList>
    </citation>
    <scope>NUCLEOTIDE SEQUENCE [LARGE SCALE GENOMIC DNA]</scope>
    <source>
        <strain evidence="3 4">CBS 125763</strain>
    </source>
</reference>
<keyword evidence="4" id="KW-1185">Reference proteome</keyword>
<dbReference type="Gene3D" id="3.40.710.10">
    <property type="entry name" value="DD-peptidase/beta-lactamase superfamily"/>
    <property type="match status" value="1"/>
</dbReference>
<dbReference type="Pfam" id="PF00144">
    <property type="entry name" value="Beta-lactamase"/>
    <property type="match status" value="1"/>
</dbReference>
<organism evidence="3 4">
    <name type="scientific">Fonsecaea erecta</name>
    <dbReference type="NCBI Taxonomy" id="1367422"/>
    <lineage>
        <taxon>Eukaryota</taxon>
        <taxon>Fungi</taxon>
        <taxon>Dikarya</taxon>
        <taxon>Ascomycota</taxon>
        <taxon>Pezizomycotina</taxon>
        <taxon>Eurotiomycetes</taxon>
        <taxon>Chaetothyriomycetidae</taxon>
        <taxon>Chaetothyriales</taxon>
        <taxon>Herpotrichiellaceae</taxon>
        <taxon>Fonsecaea</taxon>
    </lineage>
</organism>
<comment type="similarity">
    <text evidence="1">Belongs to the peptidase S12 family.</text>
</comment>